<feature type="domain" description="Signal transduction histidine kinase subgroup 3 dimerisation and phosphoacceptor" evidence="13">
    <location>
        <begin position="432"/>
        <end position="495"/>
    </location>
</feature>
<keyword evidence="5" id="KW-0418">Kinase</keyword>
<evidence type="ECO:0000256" key="4">
    <source>
        <dbReference type="ARBA" id="ARBA00022692"/>
    </source>
</evidence>
<dbReference type="AlphaFoldDB" id="A0A1I2XFZ2"/>
<evidence type="ECO:0000256" key="5">
    <source>
        <dbReference type="ARBA" id="ARBA00022777"/>
    </source>
</evidence>
<dbReference type="GO" id="GO:0005886">
    <property type="term" value="C:plasma membrane"/>
    <property type="evidence" value="ECO:0007669"/>
    <property type="project" value="UniProtKB-SubCell"/>
</dbReference>
<dbReference type="Gene3D" id="3.30.565.10">
    <property type="entry name" value="Histidine kinase-like ATPase, C-terminal domain"/>
    <property type="match status" value="1"/>
</dbReference>
<sequence length="626" mass="70215">MKTYLKILLIFILFNNSCTLKKTTGEPSLPAKDSLEIVQLFQGLAPGSATSDSVILSHPKEYQNIASRHFYNTSRFKYLIQSGRLKTADSLLNIELTKADLDTTSVAAARYYNLLASVYAYQTQQEKAIRYFKRTLTIFDSRKDFEGAARIQFNIANIFLSRLDYSSAYDYAKKSSRNFTLKNDTVYLPVALAISAVSAININKKAEAKTLSRKALALSEKYHNILGKSLSAYALAEIYLFEKDYTKAISSFNDAVALAEQTRQIPTEVASLTSLSKVYLELKDYQQVILIAVKALQKAKLVNNDDILYTLNRHLSLAYEQSGNTQKAYIHLKEADRYFREKITTGNPKALQELLVAYEAEKKEKQIAEQKLKIQKQRSNLVDITLGSAFLISMLGAVFIYNRKAQKLKLKRLQQEKENTILNAIIVGEEREKNRISHELHDGVAAMIGAAKLSLESIPHLPQEKQMEQILKVSGLLENTHADVRHIAHNLFPAVLEKDGIVKATEHFAAELNQIQMVKVTVTRKKNSEVNHLSRQLQLMLFRVIQELVNNILKHAEAKNAEITFSKHPNGLQIEVSDDGIGYNGAAETGSQGLYSIAQRVKSIGGDFKIMKNGNMGTTAVVIINA</sequence>
<dbReference type="GO" id="GO:0000155">
    <property type="term" value="F:phosphorelay sensor kinase activity"/>
    <property type="evidence" value="ECO:0007669"/>
    <property type="project" value="InterPro"/>
</dbReference>
<dbReference type="SUPFAM" id="SSF55874">
    <property type="entry name" value="ATPase domain of HSP90 chaperone/DNA topoisomerase II/histidine kinase"/>
    <property type="match status" value="1"/>
</dbReference>
<dbReference type="InterPro" id="IPR036890">
    <property type="entry name" value="HATPase_C_sf"/>
</dbReference>
<evidence type="ECO:0000313" key="14">
    <source>
        <dbReference type="EMBL" id="SFH12420.1"/>
    </source>
</evidence>
<feature type="domain" description="Histidine kinase/HSP90-like ATPase" evidence="12">
    <location>
        <begin position="539"/>
        <end position="622"/>
    </location>
</feature>
<evidence type="ECO:0000256" key="8">
    <source>
        <dbReference type="ARBA" id="ARBA00023136"/>
    </source>
</evidence>
<keyword evidence="3" id="KW-0808">Transferase</keyword>
<feature type="transmembrane region" description="Helical" evidence="11">
    <location>
        <begin position="381"/>
        <end position="402"/>
    </location>
</feature>
<dbReference type="Gene3D" id="1.25.40.10">
    <property type="entry name" value="Tetratricopeptide repeat domain"/>
    <property type="match status" value="2"/>
</dbReference>
<evidence type="ECO:0000256" key="7">
    <source>
        <dbReference type="ARBA" id="ARBA00023012"/>
    </source>
</evidence>
<dbReference type="Gene3D" id="1.20.5.1930">
    <property type="match status" value="1"/>
</dbReference>
<evidence type="ECO:0000256" key="10">
    <source>
        <dbReference type="SAM" id="Coils"/>
    </source>
</evidence>
<dbReference type="PANTHER" id="PTHR24421:SF37">
    <property type="entry name" value="SENSOR HISTIDINE KINASE NARS"/>
    <property type="match status" value="1"/>
</dbReference>
<dbReference type="EMBL" id="FOPP01000005">
    <property type="protein sequence ID" value="SFH12420.1"/>
    <property type="molecule type" value="Genomic_DNA"/>
</dbReference>
<dbReference type="InterPro" id="IPR003594">
    <property type="entry name" value="HATPase_dom"/>
</dbReference>
<keyword evidence="6 11" id="KW-1133">Transmembrane helix</keyword>
<dbReference type="SUPFAM" id="SSF48452">
    <property type="entry name" value="TPR-like"/>
    <property type="match status" value="2"/>
</dbReference>
<name>A0A1I2XFZ2_9SPHI</name>
<dbReference type="PANTHER" id="PTHR24421">
    <property type="entry name" value="NITRATE/NITRITE SENSOR PROTEIN NARX-RELATED"/>
    <property type="match status" value="1"/>
</dbReference>
<evidence type="ECO:0000256" key="1">
    <source>
        <dbReference type="ARBA" id="ARBA00004651"/>
    </source>
</evidence>
<evidence type="ECO:0000259" key="13">
    <source>
        <dbReference type="Pfam" id="PF07730"/>
    </source>
</evidence>
<evidence type="ECO:0000256" key="9">
    <source>
        <dbReference type="PROSITE-ProRule" id="PRU00339"/>
    </source>
</evidence>
<keyword evidence="10" id="KW-0175">Coiled coil</keyword>
<feature type="repeat" description="TPR" evidence="9">
    <location>
        <begin position="229"/>
        <end position="262"/>
    </location>
</feature>
<dbReference type="InterPro" id="IPR050482">
    <property type="entry name" value="Sensor_HK_TwoCompSys"/>
</dbReference>
<reference evidence="14 15" key="1">
    <citation type="submission" date="2016-10" db="EMBL/GenBank/DDBJ databases">
        <authorList>
            <person name="de Groot N.N."/>
        </authorList>
    </citation>
    <scope>NUCLEOTIDE SEQUENCE [LARGE SCALE GENOMIC DNA]</scope>
    <source>
        <strain evidence="14 15">DSM 18684</strain>
    </source>
</reference>
<gene>
    <name evidence="14" type="ORF">SAMN04489864_105220</name>
</gene>
<keyword evidence="9" id="KW-0802">TPR repeat</keyword>
<dbReference type="PROSITE" id="PS50005">
    <property type="entry name" value="TPR"/>
    <property type="match status" value="2"/>
</dbReference>
<organism evidence="14 15">
    <name type="scientific">Pedobacter insulae</name>
    <dbReference type="NCBI Taxonomy" id="414048"/>
    <lineage>
        <taxon>Bacteria</taxon>
        <taxon>Pseudomonadati</taxon>
        <taxon>Bacteroidota</taxon>
        <taxon>Sphingobacteriia</taxon>
        <taxon>Sphingobacteriales</taxon>
        <taxon>Sphingobacteriaceae</taxon>
        <taxon>Pedobacter</taxon>
    </lineage>
</organism>
<dbReference type="InterPro" id="IPR019734">
    <property type="entry name" value="TPR_rpt"/>
</dbReference>
<keyword evidence="4 11" id="KW-0812">Transmembrane</keyword>
<dbReference type="OrthoDB" id="5401121at2"/>
<dbReference type="GO" id="GO:0046983">
    <property type="term" value="F:protein dimerization activity"/>
    <property type="evidence" value="ECO:0007669"/>
    <property type="project" value="InterPro"/>
</dbReference>
<accession>A0A1I2XFZ2</accession>
<dbReference type="RefSeq" id="WP_090993737.1">
    <property type="nucleotide sequence ID" value="NZ_FOPP01000005.1"/>
</dbReference>
<dbReference type="STRING" id="414048.SAMN04489864_105220"/>
<dbReference type="Pfam" id="PF02518">
    <property type="entry name" value="HATPase_c"/>
    <property type="match status" value="1"/>
</dbReference>
<dbReference type="Pfam" id="PF13181">
    <property type="entry name" value="TPR_8"/>
    <property type="match status" value="2"/>
</dbReference>
<proteinExistence type="predicted"/>
<evidence type="ECO:0000256" key="6">
    <source>
        <dbReference type="ARBA" id="ARBA00022989"/>
    </source>
</evidence>
<dbReference type="InterPro" id="IPR011990">
    <property type="entry name" value="TPR-like_helical_dom_sf"/>
</dbReference>
<dbReference type="InterPro" id="IPR011712">
    <property type="entry name" value="Sig_transdc_His_kin_sub3_dim/P"/>
</dbReference>
<keyword evidence="15" id="KW-1185">Reference proteome</keyword>
<keyword evidence="2" id="KW-1003">Cell membrane</keyword>
<evidence type="ECO:0000256" key="2">
    <source>
        <dbReference type="ARBA" id="ARBA00022475"/>
    </source>
</evidence>
<evidence type="ECO:0000256" key="11">
    <source>
        <dbReference type="SAM" id="Phobius"/>
    </source>
</evidence>
<dbReference type="SMART" id="SM00028">
    <property type="entry name" value="TPR"/>
    <property type="match status" value="4"/>
</dbReference>
<feature type="coiled-coil region" evidence="10">
    <location>
        <begin position="351"/>
        <end position="423"/>
    </location>
</feature>
<comment type="subcellular location">
    <subcellularLocation>
        <location evidence="1">Cell membrane</location>
        <topology evidence="1">Multi-pass membrane protein</topology>
    </subcellularLocation>
</comment>
<evidence type="ECO:0000259" key="12">
    <source>
        <dbReference type="Pfam" id="PF02518"/>
    </source>
</evidence>
<keyword evidence="7" id="KW-0902">Two-component regulatory system</keyword>
<dbReference type="CDD" id="cd16917">
    <property type="entry name" value="HATPase_UhpB-NarQ-NarX-like"/>
    <property type="match status" value="1"/>
</dbReference>
<evidence type="ECO:0000313" key="15">
    <source>
        <dbReference type="Proteomes" id="UP000199666"/>
    </source>
</evidence>
<dbReference type="Proteomes" id="UP000199666">
    <property type="component" value="Unassembled WGS sequence"/>
</dbReference>
<keyword evidence="8 11" id="KW-0472">Membrane</keyword>
<dbReference type="Pfam" id="PF07730">
    <property type="entry name" value="HisKA_3"/>
    <property type="match status" value="1"/>
</dbReference>
<feature type="repeat" description="TPR" evidence="9">
    <location>
        <begin position="109"/>
        <end position="142"/>
    </location>
</feature>
<protein>
    <submittedName>
        <fullName evidence="14">Tetratricopeptide repeat-containing protein</fullName>
    </submittedName>
</protein>
<evidence type="ECO:0000256" key="3">
    <source>
        <dbReference type="ARBA" id="ARBA00022679"/>
    </source>
</evidence>